<gene>
    <name evidence="2" type="ORF">CLV56_1649</name>
</gene>
<keyword evidence="3" id="KW-1185">Reference proteome</keyword>
<name>A0A0B2BJS8_9ACTN</name>
<protein>
    <submittedName>
        <fullName evidence="2">Uncharacterized protein</fullName>
    </submittedName>
</protein>
<accession>A0A0B2BJS8</accession>
<evidence type="ECO:0000313" key="3">
    <source>
        <dbReference type="Proteomes" id="UP000230842"/>
    </source>
</evidence>
<organism evidence="2 3">
    <name type="scientific">Mumia flava</name>
    <dbReference type="NCBI Taxonomy" id="1348852"/>
    <lineage>
        <taxon>Bacteria</taxon>
        <taxon>Bacillati</taxon>
        <taxon>Actinomycetota</taxon>
        <taxon>Actinomycetes</taxon>
        <taxon>Propionibacteriales</taxon>
        <taxon>Nocardioidaceae</taxon>
        <taxon>Mumia</taxon>
    </lineage>
</organism>
<sequence>MQPTRLPRADVAILVGIAVYALITFLPWSHERTVAGVSVFAWMLYALMVMAPLAGLAAALRENEEE</sequence>
<keyword evidence="1" id="KW-0812">Transmembrane</keyword>
<dbReference type="Proteomes" id="UP000230842">
    <property type="component" value="Unassembled WGS sequence"/>
</dbReference>
<keyword evidence="1" id="KW-1133">Transmembrane helix</keyword>
<reference evidence="2 3" key="1">
    <citation type="submission" date="2017-11" db="EMBL/GenBank/DDBJ databases">
        <title>Genomic Encyclopedia of Archaeal and Bacterial Type Strains, Phase II (KMG-II): From Individual Species to Whole Genera.</title>
        <authorList>
            <person name="Goeker M."/>
        </authorList>
    </citation>
    <scope>NUCLEOTIDE SEQUENCE [LARGE SCALE GENOMIC DNA]</scope>
    <source>
        <strain evidence="2 3">DSM 27763</strain>
    </source>
</reference>
<dbReference type="RefSeq" id="WP_039350432.1">
    <property type="nucleotide sequence ID" value="NZ_PGEZ01000001.1"/>
</dbReference>
<comment type="caution">
    <text evidence="2">The sequence shown here is derived from an EMBL/GenBank/DDBJ whole genome shotgun (WGS) entry which is preliminary data.</text>
</comment>
<dbReference type="AlphaFoldDB" id="A0A0B2BJS8"/>
<dbReference type="EMBL" id="PGEZ01000001">
    <property type="protein sequence ID" value="PJJ57420.1"/>
    <property type="molecule type" value="Genomic_DNA"/>
</dbReference>
<keyword evidence="1" id="KW-0472">Membrane</keyword>
<feature type="transmembrane region" description="Helical" evidence="1">
    <location>
        <begin position="12"/>
        <end position="28"/>
    </location>
</feature>
<dbReference type="OrthoDB" id="9793784at2"/>
<evidence type="ECO:0000313" key="2">
    <source>
        <dbReference type="EMBL" id="PJJ57420.1"/>
    </source>
</evidence>
<proteinExistence type="predicted"/>
<evidence type="ECO:0000256" key="1">
    <source>
        <dbReference type="SAM" id="Phobius"/>
    </source>
</evidence>
<feature type="transmembrane region" description="Helical" evidence="1">
    <location>
        <begin position="40"/>
        <end position="60"/>
    </location>
</feature>